<dbReference type="InterPro" id="IPR002661">
    <property type="entry name" value="Ribosome_recyc_fac"/>
</dbReference>
<dbReference type="InterPro" id="IPR023584">
    <property type="entry name" value="Ribosome_recyc_fac_dom"/>
</dbReference>
<feature type="domain" description="Ribosome recycling factor" evidence="6">
    <location>
        <begin position="21"/>
        <end position="184"/>
    </location>
</feature>
<evidence type="ECO:0000313" key="8">
    <source>
        <dbReference type="Proteomes" id="UP000245802"/>
    </source>
</evidence>
<dbReference type="GO" id="GO:0043023">
    <property type="term" value="F:ribosomal large subunit binding"/>
    <property type="evidence" value="ECO:0007669"/>
    <property type="project" value="TreeGrafter"/>
</dbReference>
<reference evidence="7 8" key="1">
    <citation type="submission" date="2018-01" db="EMBL/GenBank/DDBJ databases">
        <title>G. obscuriglobus.</title>
        <authorList>
            <person name="Franke J."/>
            <person name="Blomberg W."/>
            <person name="Selmecki A."/>
        </authorList>
    </citation>
    <scope>NUCLEOTIDE SEQUENCE [LARGE SCALE GENOMIC DNA]</scope>
    <source>
        <strain evidence="7 8">DSM 5831</strain>
    </source>
</reference>
<organism evidence="7 8">
    <name type="scientific">Gemmata obscuriglobus</name>
    <dbReference type="NCBI Taxonomy" id="114"/>
    <lineage>
        <taxon>Bacteria</taxon>
        <taxon>Pseudomonadati</taxon>
        <taxon>Planctomycetota</taxon>
        <taxon>Planctomycetia</taxon>
        <taxon>Gemmatales</taxon>
        <taxon>Gemmataceae</taxon>
        <taxon>Gemmata</taxon>
    </lineage>
</organism>
<dbReference type="HAMAP" id="MF_00040">
    <property type="entry name" value="RRF"/>
    <property type="match status" value="1"/>
</dbReference>
<keyword evidence="2 3" id="KW-0648">Protein biosynthesis</keyword>
<evidence type="ECO:0000256" key="5">
    <source>
        <dbReference type="SAM" id="MobiDB-lite"/>
    </source>
</evidence>
<dbReference type="CDD" id="cd00520">
    <property type="entry name" value="RRF"/>
    <property type="match status" value="1"/>
</dbReference>
<evidence type="ECO:0000256" key="1">
    <source>
        <dbReference type="ARBA" id="ARBA00005912"/>
    </source>
</evidence>
<dbReference type="PANTHER" id="PTHR20982">
    <property type="entry name" value="RIBOSOME RECYCLING FACTOR"/>
    <property type="match status" value="1"/>
</dbReference>
<comment type="subcellular location">
    <subcellularLocation>
        <location evidence="3">Cytoplasm</location>
    </subcellularLocation>
</comment>
<dbReference type="EMBL" id="CP025958">
    <property type="protein sequence ID" value="AWM38601.1"/>
    <property type="molecule type" value="Genomic_DNA"/>
</dbReference>
<dbReference type="KEGG" id="gog:C1280_17500"/>
<dbReference type="RefSeq" id="WP_010051453.1">
    <property type="nucleotide sequence ID" value="NZ_CP025958.1"/>
</dbReference>
<evidence type="ECO:0000256" key="3">
    <source>
        <dbReference type="HAMAP-Rule" id="MF_00040"/>
    </source>
</evidence>
<keyword evidence="4" id="KW-0175">Coiled coil</keyword>
<feature type="coiled-coil region" evidence="4">
    <location>
        <begin position="158"/>
        <end position="185"/>
    </location>
</feature>
<dbReference type="GO" id="GO:0005737">
    <property type="term" value="C:cytoplasm"/>
    <property type="evidence" value="ECO:0007669"/>
    <property type="project" value="UniProtKB-SubCell"/>
</dbReference>
<dbReference type="SUPFAM" id="SSF55194">
    <property type="entry name" value="Ribosome recycling factor, RRF"/>
    <property type="match status" value="1"/>
</dbReference>
<comment type="similarity">
    <text evidence="1 3">Belongs to the RRF family.</text>
</comment>
<name>A0A2Z3H171_9BACT</name>
<sequence length="186" mass="20654">MSGPQILKDTEDRMEKALDVFRNDLKGMRTGRASPQMLDSLRVDNYGTMSPIRDVASVTCPDAATIVIKPYAAESLKEIEKAIRSSDLGLAPNNDGKVIRLTMPAMSGDQRKKIVAAVKKSAESAKVSCRNIRRDGNKHFEDAEKAKTMTEDDRDKGKAKVQDLLKVYEGKIDDLANKKEKEVLEQ</sequence>
<dbReference type="GO" id="GO:0006415">
    <property type="term" value="P:translational termination"/>
    <property type="evidence" value="ECO:0007669"/>
    <property type="project" value="UniProtKB-UniRule"/>
</dbReference>
<keyword evidence="8" id="KW-1185">Reference proteome</keyword>
<accession>A0A2Z3H171</accession>
<keyword evidence="3" id="KW-0963">Cytoplasm</keyword>
<gene>
    <name evidence="3" type="primary">frr</name>
    <name evidence="7" type="ORF">C1280_17500</name>
</gene>
<dbReference type="Pfam" id="PF01765">
    <property type="entry name" value="RRF"/>
    <property type="match status" value="1"/>
</dbReference>
<evidence type="ECO:0000256" key="4">
    <source>
        <dbReference type="SAM" id="Coils"/>
    </source>
</evidence>
<evidence type="ECO:0000256" key="2">
    <source>
        <dbReference type="ARBA" id="ARBA00022917"/>
    </source>
</evidence>
<evidence type="ECO:0000259" key="6">
    <source>
        <dbReference type="Pfam" id="PF01765"/>
    </source>
</evidence>
<comment type="function">
    <text evidence="3">Responsible for the release of ribosomes from messenger RNA at the termination of protein biosynthesis. May increase the efficiency of translation by recycling ribosomes from one round of translation to another.</text>
</comment>
<dbReference type="AlphaFoldDB" id="A0A2Z3H171"/>
<dbReference type="PANTHER" id="PTHR20982:SF3">
    <property type="entry name" value="MITOCHONDRIAL RIBOSOME RECYCLING FACTOR PSEUDO 1"/>
    <property type="match status" value="1"/>
</dbReference>
<dbReference type="Gene3D" id="1.10.132.20">
    <property type="entry name" value="Ribosome-recycling factor"/>
    <property type="match status" value="1"/>
</dbReference>
<dbReference type="NCBIfam" id="TIGR00496">
    <property type="entry name" value="frr"/>
    <property type="match status" value="1"/>
</dbReference>
<evidence type="ECO:0000313" key="7">
    <source>
        <dbReference type="EMBL" id="AWM38601.1"/>
    </source>
</evidence>
<dbReference type="Proteomes" id="UP000245802">
    <property type="component" value="Chromosome"/>
</dbReference>
<feature type="region of interest" description="Disordered" evidence="5">
    <location>
        <begin position="136"/>
        <end position="158"/>
    </location>
</feature>
<dbReference type="InterPro" id="IPR036191">
    <property type="entry name" value="RRF_sf"/>
</dbReference>
<dbReference type="OrthoDB" id="9804006at2"/>
<dbReference type="FunFam" id="3.30.1360.40:FF:000001">
    <property type="entry name" value="Ribosome-recycling factor"/>
    <property type="match status" value="1"/>
</dbReference>
<dbReference type="Gene3D" id="3.30.1360.40">
    <property type="match status" value="1"/>
</dbReference>
<proteinExistence type="inferred from homology"/>
<protein>
    <recommendedName>
        <fullName evidence="3">Ribosome-recycling factor</fullName>
        <shortName evidence="3">RRF</shortName>
    </recommendedName>
    <alternativeName>
        <fullName evidence="3">Ribosome-releasing factor</fullName>
    </alternativeName>
</protein>